<sequence length="134" mass="15660">MTLGYPDEILPYPAVEYIPLDIDTKLFKKNLNNKHKTKLYIFNNPNDATNILNNFNINYNLTNISFSNNLLILLIGLKAEDIYYRGYNVQIIGNPIPNSFHLFTISNKYFYKDKLVFNFFTSDGEKIISESYQL</sequence>
<gene>
    <name evidence="1" type="ORF">C7959_11425</name>
</gene>
<dbReference type="EMBL" id="SOEG01000014">
    <property type="protein sequence ID" value="TDX51277.1"/>
    <property type="molecule type" value="Genomic_DNA"/>
</dbReference>
<comment type="caution">
    <text evidence="1">The sequence shown here is derived from an EMBL/GenBank/DDBJ whole genome shotgun (WGS) entry which is preliminary data.</text>
</comment>
<name>A0A4R8GY99_9FIRM</name>
<accession>A0A4R8GY99</accession>
<dbReference type="Proteomes" id="UP000295832">
    <property type="component" value="Unassembled WGS sequence"/>
</dbReference>
<evidence type="ECO:0000313" key="1">
    <source>
        <dbReference type="EMBL" id="TDX51277.1"/>
    </source>
</evidence>
<organism evidence="1 2">
    <name type="scientific">Orenia marismortui</name>
    <dbReference type="NCBI Taxonomy" id="46469"/>
    <lineage>
        <taxon>Bacteria</taxon>
        <taxon>Bacillati</taxon>
        <taxon>Bacillota</taxon>
        <taxon>Clostridia</taxon>
        <taxon>Halanaerobiales</taxon>
        <taxon>Halobacteroidaceae</taxon>
        <taxon>Orenia</taxon>
    </lineage>
</organism>
<dbReference type="AlphaFoldDB" id="A0A4R8GY99"/>
<keyword evidence="2" id="KW-1185">Reference proteome</keyword>
<evidence type="ECO:0000313" key="2">
    <source>
        <dbReference type="Proteomes" id="UP000295832"/>
    </source>
</evidence>
<reference evidence="1 2" key="1">
    <citation type="submission" date="2019-03" db="EMBL/GenBank/DDBJ databases">
        <title>Subsurface microbial communities from deep shales in Ohio and West Virginia, USA.</title>
        <authorList>
            <person name="Wrighton K."/>
        </authorList>
    </citation>
    <scope>NUCLEOTIDE SEQUENCE [LARGE SCALE GENOMIC DNA]</scope>
    <source>
        <strain evidence="1 2">MSL 6dP</strain>
    </source>
</reference>
<proteinExistence type="predicted"/>
<dbReference type="RefSeq" id="WP_134116847.1">
    <property type="nucleotide sequence ID" value="NZ_SOEG01000014.1"/>
</dbReference>
<protein>
    <submittedName>
        <fullName evidence="1">Uncharacterized protein</fullName>
    </submittedName>
</protein>